<proteinExistence type="predicted"/>
<evidence type="ECO:0000256" key="1">
    <source>
        <dbReference type="SAM" id="MobiDB-lite"/>
    </source>
</evidence>
<reference evidence="3" key="1">
    <citation type="submission" date="2022-11" db="UniProtKB">
        <authorList>
            <consortium name="WormBaseParasite"/>
        </authorList>
    </citation>
    <scope>IDENTIFICATION</scope>
</reference>
<accession>A0A914RVN3</accession>
<organism evidence="2 3">
    <name type="scientific">Parascaris equorum</name>
    <name type="common">Equine roundworm</name>
    <dbReference type="NCBI Taxonomy" id="6256"/>
    <lineage>
        <taxon>Eukaryota</taxon>
        <taxon>Metazoa</taxon>
        <taxon>Ecdysozoa</taxon>
        <taxon>Nematoda</taxon>
        <taxon>Chromadorea</taxon>
        <taxon>Rhabditida</taxon>
        <taxon>Spirurina</taxon>
        <taxon>Ascaridomorpha</taxon>
        <taxon>Ascaridoidea</taxon>
        <taxon>Ascarididae</taxon>
        <taxon>Parascaris</taxon>
    </lineage>
</organism>
<dbReference type="AlphaFoldDB" id="A0A914RVN3"/>
<evidence type="ECO:0000313" key="3">
    <source>
        <dbReference type="WBParaSite" id="PEQ_0001028701-mRNA-1"/>
    </source>
</evidence>
<protein>
    <submittedName>
        <fullName evidence="3">Uncharacterized protein</fullName>
    </submittedName>
</protein>
<keyword evidence="2" id="KW-1185">Reference proteome</keyword>
<feature type="region of interest" description="Disordered" evidence="1">
    <location>
        <begin position="1"/>
        <end position="24"/>
    </location>
</feature>
<dbReference type="WBParaSite" id="PEQ_0001028701-mRNA-1">
    <property type="protein sequence ID" value="PEQ_0001028701-mRNA-1"/>
    <property type="gene ID" value="PEQ_0001028701"/>
</dbReference>
<sequence>MELSSKAVHERSLSRKNRNKKYLTPLSQKSSEDIWRILLQINIRF</sequence>
<dbReference type="Proteomes" id="UP000887564">
    <property type="component" value="Unplaced"/>
</dbReference>
<name>A0A914RVN3_PAREQ</name>
<evidence type="ECO:0000313" key="2">
    <source>
        <dbReference type="Proteomes" id="UP000887564"/>
    </source>
</evidence>